<organism evidence="2 3">
    <name type="scientific">Botryotinia fuckeliana (strain T4)</name>
    <name type="common">Noble rot fungus</name>
    <name type="synonym">Botrytis cinerea</name>
    <dbReference type="NCBI Taxonomy" id="999810"/>
    <lineage>
        <taxon>Eukaryota</taxon>
        <taxon>Fungi</taxon>
        <taxon>Dikarya</taxon>
        <taxon>Ascomycota</taxon>
        <taxon>Pezizomycotina</taxon>
        <taxon>Leotiomycetes</taxon>
        <taxon>Helotiales</taxon>
        <taxon>Sclerotiniaceae</taxon>
        <taxon>Botrytis</taxon>
    </lineage>
</organism>
<dbReference type="InParanoid" id="G2XY53"/>
<name>G2XY53_BOTF4</name>
<accession>G2XY53</accession>
<evidence type="ECO:0000313" key="2">
    <source>
        <dbReference type="EMBL" id="CCD45390.1"/>
    </source>
</evidence>
<feature type="compositionally biased region" description="Low complexity" evidence="1">
    <location>
        <begin position="60"/>
        <end position="75"/>
    </location>
</feature>
<dbReference type="STRING" id="999810.G2XY53"/>
<dbReference type="HOGENOM" id="CLU_877145_0_0_1"/>
<dbReference type="AlphaFoldDB" id="G2XY53"/>
<feature type="compositionally biased region" description="Polar residues" evidence="1">
    <location>
        <begin position="213"/>
        <end position="228"/>
    </location>
</feature>
<evidence type="ECO:0000256" key="1">
    <source>
        <dbReference type="SAM" id="MobiDB-lite"/>
    </source>
</evidence>
<feature type="region of interest" description="Disordered" evidence="1">
    <location>
        <begin position="1"/>
        <end position="234"/>
    </location>
</feature>
<feature type="compositionally biased region" description="Low complexity" evidence="1">
    <location>
        <begin position="197"/>
        <end position="206"/>
    </location>
</feature>
<reference evidence="3" key="1">
    <citation type="journal article" date="2011" name="PLoS Genet.">
        <title>Genomic analysis of the necrotrophic fungal pathogens Sclerotinia sclerotiorum and Botrytis cinerea.</title>
        <authorList>
            <person name="Amselem J."/>
            <person name="Cuomo C.A."/>
            <person name="van Kan J.A."/>
            <person name="Viaud M."/>
            <person name="Benito E.P."/>
            <person name="Couloux A."/>
            <person name="Coutinho P.M."/>
            <person name="de Vries R.P."/>
            <person name="Dyer P.S."/>
            <person name="Fillinger S."/>
            <person name="Fournier E."/>
            <person name="Gout L."/>
            <person name="Hahn M."/>
            <person name="Kohn L."/>
            <person name="Lapalu N."/>
            <person name="Plummer K.M."/>
            <person name="Pradier J.M."/>
            <person name="Quevillon E."/>
            <person name="Sharon A."/>
            <person name="Simon A."/>
            <person name="ten Have A."/>
            <person name="Tudzynski B."/>
            <person name="Tudzynski P."/>
            <person name="Wincker P."/>
            <person name="Andrew M."/>
            <person name="Anthouard V."/>
            <person name="Beever R.E."/>
            <person name="Beffa R."/>
            <person name="Benoit I."/>
            <person name="Bouzid O."/>
            <person name="Brault B."/>
            <person name="Chen Z."/>
            <person name="Choquer M."/>
            <person name="Collemare J."/>
            <person name="Cotton P."/>
            <person name="Danchin E.G."/>
            <person name="Da Silva C."/>
            <person name="Gautier A."/>
            <person name="Giraud C."/>
            <person name="Giraud T."/>
            <person name="Gonzalez C."/>
            <person name="Grossetete S."/>
            <person name="Guldener U."/>
            <person name="Henrissat B."/>
            <person name="Howlett B.J."/>
            <person name="Kodira C."/>
            <person name="Kretschmer M."/>
            <person name="Lappartient A."/>
            <person name="Leroch M."/>
            <person name="Levis C."/>
            <person name="Mauceli E."/>
            <person name="Neuveglise C."/>
            <person name="Oeser B."/>
            <person name="Pearson M."/>
            <person name="Poulain J."/>
            <person name="Poussereau N."/>
            <person name="Quesneville H."/>
            <person name="Rascle C."/>
            <person name="Schumacher J."/>
            <person name="Segurens B."/>
            <person name="Sexton A."/>
            <person name="Silva E."/>
            <person name="Sirven C."/>
            <person name="Soanes D.M."/>
            <person name="Talbot N.J."/>
            <person name="Templeton M."/>
            <person name="Yandava C."/>
            <person name="Yarden O."/>
            <person name="Zeng Q."/>
            <person name="Rollins J.A."/>
            <person name="Lebrun M.H."/>
            <person name="Dickman M."/>
        </authorList>
    </citation>
    <scope>NUCLEOTIDE SEQUENCE [LARGE SCALE GENOMIC DNA]</scope>
    <source>
        <strain evidence="3">T4</strain>
    </source>
</reference>
<evidence type="ECO:0000313" key="3">
    <source>
        <dbReference type="Proteomes" id="UP000008177"/>
    </source>
</evidence>
<feature type="compositionally biased region" description="Polar residues" evidence="1">
    <location>
        <begin position="46"/>
        <end position="59"/>
    </location>
</feature>
<dbReference type="EMBL" id="FQ790278">
    <property type="protein sequence ID" value="CCD45390.1"/>
    <property type="molecule type" value="Genomic_DNA"/>
</dbReference>
<dbReference type="Proteomes" id="UP000008177">
    <property type="component" value="Unplaced contigs"/>
</dbReference>
<gene>
    <name evidence="2" type="ORF">BofuT4_P044080.1</name>
</gene>
<feature type="compositionally biased region" description="Polar residues" evidence="1">
    <location>
        <begin position="164"/>
        <end position="190"/>
    </location>
</feature>
<protein>
    <submittedName>
        <fullName evidence="2">Uncharacterized protein</fullName>
    </submittedName>
</protein>
<dbReference type="PANTHER" id="PTHR39606:SF1">
    <property type="entry name" value="CELL SURFACE PROTEIN"/>
    <property type="match status" value="1"/>
</dbReference>
<proteinExistence type="predicted"/>
<feature type="compositionally biased region" description="Low complexity" evidence="1">
    <location>
        <begin position="31"/>
        <end position="45"/>
    </location>
</feature>
<dbReference type="PANTHER" id="PTHR39606">
    <property type="entry name" value="SURFACE PROTEIN, PUTATIVE-RELATED"/>
    <property type="match status" value="1"/>
</dbReference>
<feature type="compositionally biased region" description="Polar residues" evidence="1">
    <location>
        <begin position="76"/>
        <end position="85"/>
    </location>
</feature>
<dbReference type="OrthoDB" id="2590867at2759"/>
<sequence length="317" mass="33893">MGLFRSKDKTRLEPPLTTLPTPPDDESRVLNNRNNDSFRSSNISSADTRINQAQNQNPGTTTTTTTTTTTKATTTVRSDGSTQVHTHPYDPSIDPPPASSTTYALNEPPVPPIGTPQHTQTPVPSEPEQSLRRSSTGGGRVIPERSPLRNSNPVPPLVIDHAMDSNSPNPSNIAGTNTSTTNAQMNSQANHDIHDQNLTSNTNTTNPPRLPINEQQTPNSPTKPNVNFSRPGGKRESIANAARGIHGAGEALRGSVNSAIAGGLRDQKDLEQNQAIKEQGMREFTNSGFREKAGNRLRRRSGGIANGNQAGVVGGRV</sequence>
<feature type="compositionally biased region" description="Basic and acidic residues" evidence="1">
    <location>
        <begin position="1"/>
        <end position="12"/>
    </location>
</feature>